<dbReference type="Pfam" id="PF21320">
    <property type="entry name" value="WHD_Rv2258c"/>
    <property type="match status" value="1"/>
</dbReference>
<organism evidence="3">
    <name type="scientific">freshwater metagenome</name>
    <dbReference type="NCBI Taxonomy" id="449393"/>
    <lineage>
        <taxon>unclassified sequences</taxon>
        <taxon>metagenomes</taxon>
        <taxon>ecological metagenomes</taxon>
    </lineage>
</organism>
<dbReference type="PANTHER" id="PTHR45128:SF1">
    <property type="entry name" value="S-ADENOSYLMETHIONINE-DEPENDENT METHYLTRANSFERASE RV2258C"/>
    <property type="match status" value="1"/>
</dbReference>
<dbReference type="Gene3D" id="3.40.50.150">
    <property type="entry name" value="Vaccinia Virus protein VP39"/>
    <property type="match status" value="1"/>
</dbReference>
<dbReference type="SUPFAM" id="SSF53335">
    <property type="entry name" value="S-adenosyl-L-methionine-dependent methyltransferases"/>
    <property type="match status" value="1"/>
</dbReference>
<evidence type="ECO:0000259" key="1">
    <source>
        <dbReference type="Pfam" id="PF13847"/>
    </source>
</evidence>
<reference evidence="3" key="1">
    <citation type="submission" date="2020-05" db="EMBL/GenBank/DDBJ databases">
        <authorList>
            <person name="Chiriac C."/>
            <person name="Salcher M."/>
            <person name="Ghai R."/>
            <person name="Kavagutti S V."/>
        </authorList>
    </citation>
    <scope>NUCLEOTIDE SEQUENCE</scope>
</reference>
<name>A0A6J7UMB8_9ZZZZ</name>
<feature type="domain" description="S-adenosylmethionine-dependent methyltransferase Rv2258c-like winged HTH" evidence="2">
    <location>
        <begin position="29"/>
        <end position="84"/>
    </location>
</feature>
<dbReference type="InterPro" id="IPR048711">
    <property type="entry name" value="WHD_Rv2258c"/>
</dbReference>
<sequence length="373" mass="40194">MTSTDQALDPEALKLFSFNVFSQLSGAVTAGMIHIGDQLGLYRILAASDGLTSAGIAQAGNLSERWVREWCANQVAARIITADYSYSLDKMTGPVDENTIYKLTSEAVAVLANEEHPAFGMGMFHRLPATFDRLKDLPESFRTGLGFDYDAHGPDGAVGIERSFEPWSNAFLIDLVLPKLAGIVDKLKDGISVVDIGCGAGSAVLLMAQHFPNSTFTGIDISEHALARASEKLALSGLRNVTFVNPKAASLPTSSTVDFVTTFDCIHDMTQPREMIESIYRMLKEDGSWLLVDIKAGNTLADNVSKNPMAALMYGISVLSCMASALSDHNGEGLGTLGLPSLLAEEFAHQAGFTSFRQLDISHSVNAFYEILK</sequence>
<dbReference type="AlphaFoldDB" id="A0A6J7UMB8"/>
<evidence type="ECO:0000259" key="2">
    <source>
        <dbReference type="Pfam" id="PF21320"/>
    </source>
</evidence>
<evidence type="ECO:0000313" key="3">
    <source>
        <dbReference type="EMBL" id="CAB5067594.1"/>
    </source>
</evidence>
<gene>
    <name evidence="3" type="ORF">UFOPK4347_01520</name>
</gene>
<proteinExistence type="predicted"/>
<dbReference type="EMBL" id="CAFBQU010000061">
    <property type="protein sequence ID" value="CAB5067594.1"/>
    <property type="molecule type" value="Genomic_DNA"/>
</dbReference>
<dbReference type="CDD" id="cd02440">
    <property type="entry name" value="AdoMet_MTases"/>
    <property type="match status" value="1"/>
</dbReference>
<dbReference type="InterPro" id="IPR029063">
    <property type="entry name" value="SAM-dependent_MTases_sf"/>
</dbReference>
<dbReference type="InterPro" id="IPR025714">
    <property type="entry name" value="Methyltranfer_dom"/>
</dbReference>
<dbReference type="Pfam" id="PF13847">
    <property type="entry name" value="Methyltransf_31"/>
    <property type="match status" value="1"/>
</dbReference>
<accession>A0A6J7UMB8</accession>
<protein>
    <submittedName>
        <fullName evidence="3">Unannotated protein</fullName>
    </submittedName>
</protein>
<feature type="domain" description="Methyltransferase" evidence="1">
    <location>
        <begin position="188"/>
        <end position="309"/>
    </location>
</feature>
<dbReference type="InterPro" id="IPR053173">
    <property type="entry name" value="SAM-binding_MTase"/>
</dbReference>
<dbReference type="PANTHER" id="PTHR45128">
    <property type="entry name" value="METHYLTRANSFERASE TYPE 11"/>
    <property type="match status" value="1"/>
</dbReference>